<feature type="domain" description="SsuA/THI5-like" evidence="2">
    <location>
        <begin position="41"/>
        <end position="244"/>
    </location>
</feature>
<dbReference type="Gene3D" id="3.40.190.10">
    <property type="entry name" value="Periplasmic binding protein-like II"/>
    <property type="match status" value="2"/>
</dbReference>
<evidence type="ECO:0000313" key="4">
    <source>
        <dbReference type="Proteomes" id="UP000298179"/>
    </source>
</evidence>
<accession>A0A4Y8RLB2</accession>
<dbReference type="AlphaFoldDB" id="A0A4Y8RLB2"/>
<gene>
    <name evidence="3" type="ORF">E3C22_12410</name>
</gene>
<dbReference type="GO" id="GO:0009228">
    <property type="term" value="P:thiamine biosynthetic process"/>
    <property type="evidence" value="ECO:0007669"/>
    <property type="project" value="InterPro"/>
</dbReference>
<evidence type="ECO:0000313" key="3">
    <source>
        <dbReference type="EMBL" id="TFF23226.1"/>
    </source>
</evidence>
<reference evidence="3 4" key="1">
    <citation type="submission" date="2019-03" db="EMBL/GenBank/DDBJ databases">
        <title>Jiella endophytica sp. nov., a novel endophytic bacterium isolated from root of Ficus microcarpa Linn. f.</title>
        <authorList>
            <person name="Tuo L."/>
        </authorList>
    </citation>
    <scope>NUCLEOTIDE SEQUENCE [LARGE SCALE GENOMIC DNA]</scope>
    <source>
        <strain evidence="3 4">CBS5Q-3</strain>
    </source>
</reference>
<dbReference type="Pfam" id="PF09084">
    <property type="entry name" value="NMT1"/>
    <property type="match status" value="1"/>
</dbReference>
<sequence>MRNPRRLPALILAAASAAFATAPAARAAEAITFGLNWLAETEHCGFYQAKAAGLYDEAGLDVTLVPGGPDANVPLLVASGKYQLGMGSSFTTLNLLAQDIPAKTVAAFLKKDPQTLVAHPGQGVETLEDLKGRTIMIAKFSQQEFWQFLKTRYGFSDEQLKPYTYSAAPFLADPKAVQQGYITEDAYLLGKEMPEPPVSLLLADYGYQNYASTVFGRSDWIDAHKDAVRAFVEATAKGYQACLDGKASAGEEAILTANPDHTKGLYDFKLKQMKERNMVTGEDGGPIGQMTDERWKDFFDTMVASGVYAKDLDYKAAYDLSFVDGE</sequence>
<dbReference type="SUPFAM" id="SSF53850">
    <property type="entry name" value="Periplasmic binding protein-like II"/>
    <property type="match status" value="1"/>
</dbReference>
<dbReference type="OrthoDB" id="5372616at2"/>
<proteinExistence type="predicted"/>
<dbReference type="PANTHER" id="PTHR31528:SF3">
    <property type="entry name" value="THIAMINE BIOSYNTHESIS PROTEIN HI_0357-RELATED"/>
    <property type="match status" value="1"/>
</dbReference>
<dbReference type="InterPro" id="IPR015168">
    <property type="entry name" value="SsuA/THI5"/>
</dbReference>
<feature type="signal peptide" evidence="1">
    <location>
        <begin position="1"/>
        <end position="27"/>
    </location>
</feature>
<keyword evidence="4" id="KW-1185">Reference proteome</keyword>
<evidence type="ECO:0000256" key="1">
    <source>
        <dbReference type="SAM" id="SignalP"/>
    </source>
</evidence>
<protein>
    <submittedName>
        <fullName evidence="3">ABC transporter substrate-binding protein</fullName>
    </submittedName>
</protein>
<comment type="caution">
    <text evidence="3">The sequence shown here is derived from an EMBL/GenBank/DDBJ whole genome shotgun (WGS) entry which is preliminary data.</text>
</comment>
<dbReference type="Proteomes" id="UP000298179">
    <property type="component" value="Unassembled WGS sequence"/>
</dbReference>
<dbReference type="InterPro" id="IPR027939">
    <property type="entry name" value="NMT1/THI5"/>
</dbReference>
<evidence type="ECO:0000259" key="2">
    <source>
        <dbReference type="Pfam" id="PF09084"/>
    </source>
</evidence>
<feature type="chain" id="PRO_5021431366" evidence="1">
    <location>
        <begin position="28"/>
        <end position="326"/>
    </location>
</feature>
<organism evidence="3 4">
    <name type="scientific">Jiella endophytica</name>
    <dbReference type="NCBI Taxonomy" id="2558362"/>
    <lineage>
        <taxon>Bacteria</taxon>
        <taxon>Pseudomonadati</taxon>
        <taxon>Pseudomonadota</taxon>
        <taxon>Alphaproteobacteria</taxon>
        <taxon>Hyphomicrobiales</taxon>
        <taxon>Aurantimonadaceae</taxon>
        <taxon>Jiella</taxon>
    </lineage>
</organism>
<keyword evidence="1" id="KW-0732">Signal</keyword>
<dbReference type="PANTHER" id="PTHR31528">
    <property type="entry name" value="4-AMINO-5-HYDROXYMETHYL-2-METHYLPYRIMIDINE PHOSPHATE SYNTHASE THI11-RELATED"/>
    <property type="match status" value="1"/>
</dbReference>
<dbReference type="RefSeq" id="WP_134762331.1">
    <property type="nucleotide sequence ID" value="NZ_SOZD01000003.1"/>
</dbReference>
<dbReference type="EMBL" id="SOZD01000003">
    <property type="protein sequence ID" value="TFF23226.1"/>
    <property type="molecule type" value="Genomic_DNA"/>
</dbReference>
<name>A0A4Y8RLB2_9HYPH</name>